<organism evidence="1 2">
    <name type="scientific">Candidatus Pullichristensenella stercorigallinarum</name>
    <dbReference type="NCBI Taxonomy" id="2840909"/>
    <lineage>
        <taxon>Bacteria</taxon>
        <taxon>Bacillati</taxon>
        <taxon>Bacillota</taxon>
        <taxon>Clostridia</taxon>
        <taxon>Candidatus Pullichristensenella</taxon>
    </lineage>
</organism>
<dbReference type="Pfam" id="PF06949">
    <property type="entry name" value="DUF1292"/>
    <property type="match status" value="1"/>
</dbReference>
<dbReference type="EMBL" id="DVFZ01000100">
    <property type="protein sequence ID" value="HIQ83465.1"/>
    <property type="molecule type" value="Genomic_DNA"/>
</dbReference>
<dbReference type="InterPro" id="IPR009711">
    <property type="entry name" value="UPF0473"/>
</dbReference>
<protein>
    <submittedName>
        <fullName evidence="1">DUF1292 domain-containing protein</fullName>
    </submittedName>
</protein>
<dbReference type="Proteomes" id="UP000824260">
    <property type="component" value="Unassembled WGS sequence"/>
</dbReference>
<accession>A0A9D1CYF1</accession>
<evidence type="ECO:0000313" key="1">
    <source>
        <dbReference type="EMBL" id="HIQ83465.1"/>
    </source>
</evidence>
<comment type="caution">
    <text evidence="1">The sequence shown here is derived from an EMBL/GenBank/DDBJ whole genome shotgun (WGS) entry which is preliminary data.</text>
</comment>
<reference evidence="1" key="2">
    <citation type="journal article" date="2021" name="PeerJ">
        <title>Extensive microbial diversity within the chicken gut microbiome revealed by metagenomics and culture.</title>
        <authorList>
            <person name="Gilroy R."/>
            <person name="Ravi A."/>
            <person name="Getino M."/>
            <person name="Pursley I."/>
            <person name="Horton D.L."/>
            <person name="Alikhan N.F."/>
            <person name="Baker D."/>
            <person name="Gharbi K."/>
            <person name="Hall N."/>
            <person name="Watson M."/>
            <person name="Adriaenssens E.M."/>
            <person name="Foster-Nyarko E."/>
            <person name="Jarju S."/>
            <person name="Secka A."/>
            <person name="Antonio M."/>
            <person name="Oren A."/>
            <person name="Chaudhuri R.R."/>
            <person name="La Ragione R."/>
            <person name="Hildebrand F."/>
            <person name="Pallen M.J."/>
        </authorList>
    </citation>
    <scope>NUCLEOTIDE SEQUENCE</scope>
    <source>
        <strain evidence="1">ChiSjej6B24-2974</strain>
    </source>
</reference>
<evidence type="ECO:0000313" key="2">
    <source>
        <dbReference type="Proteomes" id="UP000824260"/>
    </source>
</evidence>
<sequence length="107" mass="12306">MDEELDLVVFEDDEGNEITMEVLDYFFYEGKEYALLAEVDEDDECGCEECGDDCDHQRDAYIMEVVAVGDDQEEFVPVAEELADKLIEIVQNELFEDDEEAGDDEEE</sequence>
<gene>
    <name evidence="1" type="ORF">IAA52_10245</name>
</gene>
<dbReference type="AlphaFoldDB" id="A0A9D1CYF1"/>
<proteinExistence type="predicted"/>
<reference evidence="1" key="1">
    <citation type="submission" date="2020-10" db="EMBL/GenBank/DDBJ databases">
        <authorList>
            <person name="Gilroy R."/>
        </authorList>
    </citation>
    <scope>NUCLEOTIDE SEQUENCE</scope>
    <source>
        <strain evidence="1">ChiSjej6B24-2974</strain>
    </source>
</reference>
<name>A0A9D1CYF1_9FIRM</name>